<evidence type="ECO:0000256" key="1">
    <source>
        <dbReference type="SAM" id="MobiDB-lite"/>
    </source>
</evidence>
<proteinExistence type="predicted"/>
<comment type="caution">
    <text evidence="4">The sequence shown here is derived from an EMBL/GenBank/DDBJ whole genome shotgun (WGS) entry which is preliminary data.</text>
</comment>
<feature type="compositionally biased region" description="Basic and acidic residues" evidence="1">
    <location>
        <begin position="930"/>
        <end position="944"/>
    </location>
</feature>
<dbReference type="Proteomes" id="UP000621455">
    <property type="component" value="Unassembled WGS sequence"/>
</dbReference>
<feature type="compositionally biased region" description="Acidic residues" evidence="1">
    <location>
        <begin position="918"/>
        <end position="929"/>
    </location>
</feature>
<dbReference type="Pfam" id="PF07693">
    <property type="entry name" value="KAP_NTPase"/>
    <property type="match status" value="1"/>
</dbReference>
<feature type="transmembrane region" description="Helical" evidence="2">
    <location>
        <begin position="190"/>
        <end position="212"/>
    </location>
</feature>
<keyword evidence="2" id="KW-1133">Transmembrane helix</keyword>
<gene>
    <name evidence="4" type="ORF">F2P44_03080</name>
</gene>
<keyword evidence="2" id="KW-0472">Membrane</keyword>
<keyword evidence="5" id="KW-1185">Reference proteome</keyword>
<evidence type="ECO:0000259" key="3">
    <source>
        <dbReference type="Pfam" id="PF07693"/>
    </source>
</evidence>
<dbReference type="RefSeq" id="WP_167084928.1">
    <property type="nucleotide sequence ID" value="NZ_WHJG01000002.1"/>
</dbReference>
<feature type="region of interest" description="Disordered" evidence="1">
    <location>
        <begin position="910"/>
        <end position="944"/>
    </location>
</feature>
<protein>
    <recommendedName>
        <fullName evidence="3">KAP NTPase domain-containing protein</fullName>
    </recommendedName>
</protein>
<dbReference type="InterPro" id="IPR027417">
    <property type="entry name" value="P-loop_NTPase"/>
</dbReference>
<sequence>MAKMSENSLFLEDVPSDKDQLNSHEGIAKAMKRIICEGKGGKTIGLEGKWGAGKSSIIRLLQKACSVQEKVFFFNFDAWVHAGDPLRRAFLEALIEASAGEKGFFRLHATVAPESGKENAAAKATAVCAKWMKKKSDLSRRIKQHEKRVEPIISGVGKALLVSLSLLPIALSVLVLTLTKYADSLKFDAWPLAFGEGLLVVAVTCVVTPYLLMAHLLRKHGDGDGDGERGQLWTIFFQKGPTSERSQTSESLEPSTIEFQAIFNELMVDLLDKDQWKLVIVLDNLDRLSEDEASAVWPVLRAFIDNPQFIGAEWFKRLWVIVPYARDALVVPAAEKEDASQQAISQASGQDAAGGIVESGSHFLDKIFQLNVFVPAPVLSNWRIYMDEQIRKVFCEKATPDVLHTIYVLFARCFGVSHPPGPRELISIVNNMVIINLQWGDEIILPHYAYFSILKRSKKIHDLRREILEKRITLHEDLLGNDIEISLLALESSLPKESAAQILDRQLIEDLLSSRAAGRGLAERYDERQFADLFDSVIGDTLVGRARDPIGFIDALLVLLEKAFIEKNSAHKRALLIGNIGKAIAVVTMLPMGSPKLAGAIEALVNQDESRALKECIGLALRRSKMFFTNIESKLLFSITVSGDAGPLQSVYRLWSSPTLRKYLGDADADALTSYSFPLSVAELIPFYSRLKEHGREELLDAFNLDEVEATLRAELNATFHHRTAEAKVTSLRFLNARSGKVEAALLEKLIELLVEENSPVRVDDLAVTLPYLFEVACAHNEAKIVLQSLMSSPSLYEYLRVLKRNPEPDVQLLLSDMRPLSEAEKELLCGYLLYLLLYTYPTLPSYSGSVNLGRVYLQTMLTDPKEYSGILIAFRNAVIDMHDLDHFLDQFKGRNVKQMMSFLATGTLPPGSMFDSDHEDEQKEDSEEADGKEAGKTADEMPG</sequence>
<evidence type="ECO:0000313" key="4">
    <source>
        <dbReference type="EMBL" id="NHZ78271.1"/>
    </source>
</evidence>
<feature type="domain" description="KAP NTPase" evidence="3">
    <location>
        <begin position="26"/>
        <end position="309"/>
    </location>
</feature>
<reference evidence="4 5" key="1">
    <citation type="submission" date="2019-10" db="EMBL/GenBank/DDBJ databases">
        <title>Taxonomy of Antarctic Massilia spp.: description of Massilia rubra sp. nov., Massilia aquatica sp. nov., Massilia mucilaginosa sp. nov., Massilia frigida sp. nov. isolated from streams, lakes and regoliths.</title>
        <authorList>
            <person name="Holochova P."/>
            <person name="Sedlacek I."/>
            <person name="Kralova S."/>
            <person name="Maslanova I."/>
            <person name="Busse H.-J."/>
            <person name="Stankova E."/>
            <person name="Vrbovska V."/>
            <person name="Kovarovic V."/>
            <person name="Bartak M."/>
            <person name="Svec P."/>
            <person name="Pantucek R."/>
        </authorList>
    </citation>
    <scope>NUCLEOTIDE SEQUENCE [LARGE SCALE GENOMIC DNA]</scope>
    <source>
        <strain evidence="4 5">CCM 8695</strain>
    </source>
</reference>
<dbReference type="EMBL" id="WHJG01000002">
    <property type="protein sequence ID" value="NHZ78271.1"/>
    <property type="molecule type" value="Genomic_DNA"/>
</dbReference>
<dbReference type="InterPro" id="IPR011646">
    <property type="entry name" value="KAP_P-loop"/>
</dbReference>
<dbReference type="SUPFAM" id="SSF52540">
    <property type="entry name" value="P-loop containing nucleoside triphosphate hydrolases"/>
    <property type="match status" value="1"/>
</dbReference>
<feature type="transmembrane region" description="Helical" evidence="2">
    <location>
        <begin position="156"/>
        <end position="178"/>
    </location>
</feature>
<accession>A0ABX0MZ74</accession>
<name>A0ABX0MZ74_9BURK</name>
<keyword evidence="2" id="KW-0812">Transmembrane</keyword>
<organism evidence="4 5">
    <name type="scientific">Massilia frigida</name>
    <dbReference type="NCBI Taxonomy" id="2609281"/>
    <lineage>
        <taxon>Bacteria</taxon>
        <taxon>Pseudomonadati</taxon>
        <taxon>Pseudomonadota</taxon>
        <taxon>Betaproteobacteria</taxon>
        <taxon>Burkholderiales</taxon>
        <taxon>Oxalobacteraceae</taxon>
        <taxon>Telluria group</taxon>
        <taxon>Massilia</taxon>
    </lineage>
</organism>
<evidence type="ECO:0000256" key="2">
    <source>
        <dbReference type="SAM" id="Phobius"/>
    </source>
</evidence>
<evidence type="ECO:0000313" key="5">
    <source>
        <dbReference type="Proteomes" id="UP000621455"/>
    </source>
</evidence>